<evidence type="ECO:0000313" key="3">
    <source>
        <dbReference type="Proteomes" id="UP001176521"/>
    </source>
</evidence>
<keyword evidence="3" id="KW-1185">Reference proteome</keyword>
<comment type="caution">
    <text evidence="2">The sequence shown here is derived from an EMBL/GenBank/DDBJ whole genome shotgun (WGS) entry which is preliminary data.</text>
</comment>
<name>A0AAN6GCK2_9BASI</name>
<gene>
    <name evidence="2" type="ORF">OC842_003015</name>
</gene>
<dbReference type="AlphaFoldDB" id="A0AAN6GCK2"/>
<protein>
    <submittedName>
        <fullName evidence="2">Uncharacterized protein</fullName>
    </submittedName>
</protein>
<dbReference type="Proteomes" id="UP001176521">
    <property type="component" value="Unassembled WGS sequence"/>
</dbReference>
<accession>A0AAN6GCK2</accession>
<evidence type="ECO:0000313" key="2">
    <source>
        <dbReference type="EMBL" id="KAK0533290.1"/>
    </source>
</evidence>
<sequence>MDTTGTNLNAQFQHFAPPGTQLDFTRVLERDIGCAEHLALDCDPVLPFKTVLHAWLYPKGWDGLYDGWETSSYFGRRSTRPLSRRAPSRSQCPGTSCSPAWARRRWADAF</sequence>
<feature type="compositionally biased region" description="Basic residues" evidence="1">
    <location>
        <begin position="78"/>
        <end position="87"/>
    </location>
</feature>
<proteinExistence type="predicted"/>
<feature type="compositionally biased region" description="Polar residues" evidence="1">
    <location>
        <begin position="88"/>
        <end position="98"/>
    </location>
</feature>
<organism evidence="2 3">
    <name type="scientific">Tilletia horrida</name>
    <dbReference type="NCBI Taxonomy" id="155126"/>
    <lineage>
        <taxon>Eukaryota</taxon>
        <taxon>Fungi</taxon>
        <taxon>Dikarya</taxon>
        <taxon>Basidiomycota</taxon>
        <taxon>Ustilaginomycotina</taxon>
        <taxon>Exobasidiomycetes</taxon>
        <taxon>Tilletiales</taxon>
        <taxon>Tilletiaceae</taxon>
        <taxon>Tilletia</taxon>
    </lineage>
</organism>
<feature type="region of interest" description="Disordered" evidence="1">
    <location>
        <begin position="78"/>
        <end position="98"/>
    </location>
</feature>
<reference evidence="2" key="1">
    <citation type="journal article" date="2023" name="PhytoFront">
        <title>Draft Genome Resources of Seven Strains of Tilletia horrida, Causal Agent of Kernel Smut of Rice.</title>
        <authorList>
            <person name="Khanal S."/>
            <person name="Antony Babu S."/>
            <person name="Zhou X.G."/>
        </authorList>
    </citation>
    <scope>NUCLEOTIDE SEQUENCE</scope>
    <source>
        <strain evidence="2">TX3</strain>
    </source>
</reference>
<dbReference type="EMBL" id="JAPDMQ010000140">
    <property type="protein sequence ID" value="KAK0533290.1"/>
    <property type="molecule type" value="Genomic_DNA"/>
</dbReference>
<evidence type="ECO:0000256" key="1">
    <source>
        <dbReference type="SAM" id="MobiDB-lite"/>
    </source>
</evidence>